<keyword evidence="3" id="KW-1185">Reference proteome</keyword>
<name>A0A251ZX42_9PROT</name>
<organism evidence="2 3">
    <name type="scientific">Commensalibacter intestini</name>
    <dbReference type="NCBI Taxonomy" id="479936"/>
    <lineage>
        <taxon>Bacteria</taxon>
        <taxon>Pseudomonadati</taxon>
        <taxon>Pseudomonadota</taxon>
        <taxon>Alphaproteobacteria</taxon>
        <taxon>Acetobacterales</taxon>
        <taxon>Acetobacteraceae</taxon>
    </lineage>
</organism>
<dbReference type="Pfam" id="PF14355">
    <property type="entry name" value="Abi_C"/>
    <property type="match status" value="1"/>
</dbReference>
<feature type="domain" description="Abortive infection protein-like C-terminal" evidence="1">
    <location>
        <begin position="186"/>
        <end position="259"/>
    </location>
</feature>
<gene>
    <name evidence="2" type="ORF">HK18_04895</name>
</gene>
<comment type="caution">
    <text evidence="2">The sequence shown here is derived from an EMBL/GenBank/DDBJ whole genome shotgun (WGS) entry which is preliminary data.</text>
</comment>
<evidence type="ECO:0000313" key="2">
    <source>
        <dbReference type="EMBL" id="OUI79221.1"/>
    </source>
</evidence>
<dbReference type="EMBL" id="JOPB01000002">
    <property type="protein sequence ID" value="OUI79221.1"/>
    <property type="molecule type" value="Genomic_DNA"/>
</dbReference>
<accession>A0A251ZX42</accession>
<evidence type="ECO:0000259" key="1">
    <source>
        <dbReference type="Pfam" id="PF14355"/>
    </source>
</evidence>
<proteinExistence type="predicted"/>
<protein>
    <recommendedName>
        <fullName evidence="1">Abortive infection protein-like C-terminal domain-containing protein</fullName>
    </recommendedName>
</protein>
<sequence length="272" mass="31180">MRTEIPKPLIGLISQLLGTYYTHAEINQICLYADAFGDEPGGNKINKTQQWLINTNKELSYDPLKTLGKILEEHFLEPQFPNNPKYIYLLDKIKSCLEEYSLTYIPHGKIIYNNLSQPTKNLEEKIREIDIPSLTYEFERALENINNNLKESISAASNILETICKVYIEDEQLEKPKNLDLKSVFEIVRNDLNFKPQNIEDQDLKQILSGIISVVQGIASLRTHSSSAHGQGKKTYQLEPRHARLAVHSAHTIALFILETWDKKKQSKKSSL</sequence>
<dbReference type="RefSeq" id="WP_086631940.1">
    <property type="nucleotide sequence ID" value="NZ_JOPB01000002.1"/>
</dbReference>
<reference evidence="3" key="1">
    <citation type="submission" date="2014-06" db="EMBL/GenBank/DDBJ databases">
        <authorList>
            <person name="Winans N.J."/>
            <person name="Newell P.D."/>
            <person name="Douglas A.E."/>
        </authorList>
    </citation>
    <scope>NUCLEOTIDE SEQUENCE [LARGE SCALE GENOMIC DNA]</scope>
    <source>
        <strain evidence="3">DmL_052</strain>
    </source>
</reference>
<dbReference type="InterPro" id="IPR026001">
    <property type="entry name" value="Abi-like_C"/>
</dbReference>
<evidence type="ECO:0000313" key="3">
    <source>
        <dbReference type="Proteomes" id="UP000194946"/>
    </source>
</evidence>
<dbReference type="Proteomes" id="UP000194946">
    <property type="component" value="Unassembled WGS sequence"/>
</dbReference>
<dbReference type="AlphaFoldDB" id="A0A251ZX42"/>